<proteinExistence type="predicted"/>
<reference evidence="1" key="2">
    <citation type="journal article" date="2015" name="Data Brief">
        <title>Shoot transcriptome of the giant reed, Arundo donax.</title>
        <authorList>
            <person name="Barrero R.A."/>
            <person name="Guerrero F.D."/>
            <person name="Moolhuijzen P."/>
            <person name="Goolsby J.A."/>
            <person name="Tidwell J."/>
            <person name="Bellgard S.E."/>
            <person name="Bellgard M.I."/>
        </authorList>
    </citation>
    <scope>NUCLEOTIDE SEQUENCE</scope>
    <source>
        <tissue evidence="1">Shoot tissue taken approximately 20 cm above the soil surface</tissue>
    </source>
</reference>
<evidence type="ECO:0000313" key="1">
    <source>
        <dbReference type="EMBL" id="JAD35401.1"/>
    </source>
</evidence>
<sequence length="91" mass="10727">MQARRDYNALTDPNKRTLELPCFLGFPRDAETLKRRTDPNRRIKNTQEHGSETFFSFIYSRWSSPKQTCRTHRPFHLHSPAIQNLPSKADP</sequence>
<name>A0A0A8Z9B7_ARUDO</name>
<protein>
    <submittedName>
        <fullName evidence="1">Uncharacterized protein</fullName>
    </submittedName>
</protein>
<dbReference type="AlphaFoldDB" id="A0A0A8Z9B7"/>
<reference evidence="1" key="1">
    <citation type="submission" date="2014-09" db="EMBL/GenBank/DDBJ databases">
        <authorList>
            <person name="Magalhaes I.L.F."/>
            <person name="Oliveira U."/>
            <person name="Santos F.R."/>
            <person name="Vidigal T.H.D.A."/>
            <person name="Brescovit A.D."/>
            <person name="Santos A.J."/>
        </authorList>
    </citation>
    <scope>NUCLEOTIDE SEQUENCE</scope>
    <source>
        <tissue evidence="1">Shoot tissue taken approximately 20 cm above the soil surface</tissue>
    </source>
</reference>
<accession>A0A0A8Z9B7</accession>
<dbReference type="EMBL" id="GBRH01262494">
    <property type="protein sequence ID" value="JAD35401.1"/>
    <property type="molecule type" value="Transcribed_RNA"/>
</dbReference>
<organism evidence="1">
    <name type="scientific">Arundo donax</name>
    <name type="common">Giant reed</name>
    <name type="synonym">Donax arundinaceus</name>
    <dbReference type="NCBI Taxonomy" id="35708"/>
    <lineage>
        <taxon>Eukaryota</taxon>
        <taxon>Viridiplantae</taxon>
        <taxon>Streptophyta</taxon>
        <taxon>Embryophyta</taxon>
        <taxon>Tracheophyta</taxon>
        <taxon>Spermatophyta</taxon>
        <taxon>Magnoliopsida</taxon>
        <taxon>Liliopsida</taxon>
        <taxon>Poales</taxon>
        <taxon>Poaceae</taxon>
        <taxon>PACMAD clade</taxon>
        <taxon>Arundinoideae</taxon>
        <taxon>Arundineae</taxon>
        <taxon>Arundo</taxon>
    </lineage>
</organism>